<keyword evidence="11" id="KW-0325">Glycoprotein</keyword>
<evidence type="ECO:0000256" key="4">
    <source>
        <dbReference type="ARBA" id="ARBA00022729"/>
    </source>
</evidence>
<dbReference type="InterPro" id="IPR013106">
    <property type="entry name" value="Ig_V-set"/>
</dbReference>
<evidence type="ECO:0000256" key="7">
    <source>
        <dbReference type="ARBA" id="ARBA00023130"/>
    </source>
</evidence>
<keyword evidence="7" id="KW-1064">Adaptive immunity</keyword>
<dbReference type="AlphaFoldDB" id="A0A091R8J3"/>
<feature type="transmembrane region" description="Helical" evidence="14">
    <location>
        <begin position="147"/>
        <end position="171"/>
    </location>
</feature>
<dbReference type="InterPro" id="IPR013783">
    <property type="entry name" value="Ig-like_fold"/>
</dbReference>
<dbReference type="InterPro" id="IPR015468">
    <property type="entry name" value="CD8_asu"/>
</dbReference>
<keyword evidence="3 14" id="KW-0812">Transmembrane</keyword>
<evidence type="ECO:0000256" key="12">
    <source>
        <dbReference type="ARBA" id="ARBA00023288"/>
    </source>
</evidence>
<evidence type="ECO:0000256" key="14">
    <source>
        <dbReference type="SAM" id="Phobius"/>
    </source>
</evidence>
<dbReference type="GO" id="GO:0002456">
    <property type="term" value="P:T cell mediated immunity"/>
    <property type="evidence" value="ECO:0007669"/>
    <property type="project" value="TreeGrafter"/>
</dbReference>
<dbReference type="GO" id="GO:0009897">
    <property type="term" value="C:external side of plasma membrane"/>
    <property type="evidence" value="ECO:0007669"/>
    <property type="project" value="TreeGrafter"/>
</dbReference>
<dbReference type="Proteomes" id="UP000053369">
    <property type="component" value="Unassembled WGS sequence"/>
</dbReference>
<name>A0A091R8J3_9AVES</name>
<dbReference type="SUPFAM" id="SSF48726">
    <property type="entry name" value="Immunoglobulin"/>
    <property type="match status" value="1"/>
</dbReference>
<evidence type="ECO:0000313" key="16">
    <source>
        <dbReference type="EMBL" id="KFQ35234.1"/>
    </source>
</evidence>
<keyword evidence="6 14" id="KW-1133">Transmembrane helix</keyword>
<comment type="subcellular location">
    <subcellularLocation>
        <location evidence="1">Cell membrane</location>
        <topology evidence="1">Single-pass type I membrane protein</topology>
    </subcellularLocation>
</comment>
<evidence type="ECO:0000256" key="13">
    <source>
        <dbReference type="ARBA" id="ARBA00023319"/>
    </source>
</evidence>
<evidence type="ECO:0000256" key="6">
    <source>
        <dbReference type="ARBA" id="ARBA00022989"/>
    </source>
</evidence>
<sequence length="173" mass="19718">SNITHPEMGQRLELECVTPLDYSNVFWFHQDKGGILHFIVFISFWSETTFEGYQKTSTYFEASKEDKFYRLVVKSFTSQDKGTYFCIMNSYQMLYFGPGQPAFFPVCSLGSTRAGHNTSCGHFSGPFLFSIPAETSEDKELNFCCDIFIWVLLALACLLLVIALAVTIMLCQR</sequence>
<feature type="non-terminal residue" evidence="16">
    <location>
        <position position="173"/>
    </location>
</feature>
<evidence type="ECO:0000256" key="3">
    <source>
        <dbReference type="ARBA" id="ARBA00022692"/>
    </source>
</evidence>
<dbReference type="Gene3D" id="2.60.40.10">
    <property type="entry name" value="Immunoglobulins"/>
    <property type="match status" value="1"/>
</dbReference>
<evidence type="ECO:0000259" key="15">
    <source>
        <dbReference type="PROSITE" id="PS50835"/>
    </source>
</evidence>
<dbReference type="InterPro" id="IPR007110">
    <property type="entry name" value="Ig-like_dom"/>
</dbReference>
<dbReference type="EMBL" id="KK810629">
    <property type="protein sequence ID" value="KFQ35234.1"/>
    <property type="molecule type" value="Genomic_DNA"/>
</dbReference>
<keyword evidence="2" id="KW-1003">Cell membrane</keyword>
<keyword evidence="8 14" id="KW-0472">Membrane</keyword>
<evidence type="ECO:0000256" key="8">
    <source>
        <dbReference type="ARBA" id="ARBA00023136"/>
    </source>
</evidence>
<reference evidence="16 17" key="1">
    <citation type="submission" date="2014-04" db="EMBL/GenBank/DDBJ databases">
        <title>Genome evolution of avian class.</title>
        <authorList>
            <person name="Zhang G."/>
            <person name="Li C."/>
        </authorList>
    </citation>
    <scope>NUCLEOTIDE SEQUENCE [LARGE SCALE GENOMIC DNA]</scope>
    <source>
        <strain evidence="16">BGI_N332</strain>
    </source>
</reference>
<keyword evidence="5" id="KW-0391">Immunity</keyword>
<dbReference type="PANTHER" id="PTHR10441:SF2">
    <property type="entry name" value="T-CELL SURFACE GLYCOPROTEIN CD8 ALPHA CHAIN"/>
    <property type="match status" value="1"/>
</dbReference>
<organism evidence="16 17">
    <name type="scientific">Mesitornis unicolor</name>
    <name type="common">brown roatelo</name>
    <dbReference type="NCBI Taxonomy" id="54374"/>
    <lineage>
        <taxon>Eukaryota</taxon>
        <taxon>Metazoa</taxon>
        <taxon>Chordata</taxon>
        <taxon>Craniata</taxon>
        <taxon>Vertebrata</taxon>
        <taxon>Euteleostomi</taxon>
        <taxon>Archelosauria</taxon>
        <taxon>Archosauria</taxon>
        <taxon>Dinosauria</taxon>
        <taxon>Saurischia</taxon>
        <taxon>Theropoda</taxon>
        <taxon>Coelurosauria</taxon>
        <taxon>Aves</taxon>
        <taxon>Neognathae</taxon>
        <taxon>Neoaves</taxon>
        <taxon>Columbimorphae</taxon>
        <taxon>Mesitornithiformes</taxon>
        <taxon>Mesitornithidae</taxon>
        <taxon>Mesitornis</taxon>
    </lineage>
</organism>
<dbReference type="PANTHER" id="PTHR10441">
    <property type="entry name" value="CD8 ALPHA CHAIN"/>
    <property type="match status" value="1"/>
</dbReference>
<keyword evidence="17" id="KW-1185">Reference proteome</keyword>
<keyword evidence="4" id="KW-0732">Signal</keyword>
<gene>
    <name evidence="16" type="ORF">N332_13849</name>
</gene>
<dbReference type="FunFam" id="2.60.40.10:FF:001514">
    <property type="entry name" value="CD8 alpha chain"/>
    <property type="match status" value="1"/>
</dbReference>
<feature type="non-terminal residue" evidence="16">
    <location>
        <position position="1"/>
    </location>
</feature>
<feature type="domain" description="Ig-like" evidence="15">
    <location>
        <begin position="9"/>
        <end position="86"/>
    </location>
</feature>
<accession>A0A091R8J3</accession>
<dbReference type="GO" id="GO:0045065">
    <property type="term" value="P:cytotoxic T cell differentiation"/>
    <property type="evidence" value="ECO:0007669"/>
    <property type="project" value="TreeGrafter"/>
</dbReference>
<evidence type="ECO:0000256" key="5">
    <source>
        <dbReference type="ARBA" id="ARBA00022859"/>
    </source>
</evidence>
<dbReference type="GO" id="GO:0007166">
    <property type="term" value="P:cell surface receptor signaling pathway"/>
    <property type="evidence" value="ECO:0007669"/>
    <property type="project" value="TreeGrafter"/>
</dbReference>
<proteinExistence type="predicted"/>
<dbReference type="Pfam" id="PF07686">
    <property type="entry name" value="V-set"/>
    <property type="match status" value="1"/>
</dbReference>
<evidence type="ECO:0000256" key="1">
    <source>
        <dbReference type="ARBA" id="ARBA00004251"/>
    </source>
</evidence>
<protein>
    <submittedName>
        <fullName evidence="16">T-cell surface glycoprotein CD8 alpha chain</fullName>
    </submittedName>
</protein>
<evidence type="ECO:0000256" key="9">
    <source>
        <dbReference type="ARBA" id="ARBA00023139"/>
    </source>
</evidence>
<dbReference type="PROSITE" id="PS50835">
    <property type="entry name" value="IG_LIKE"/>
    <property type="match status" value="1"/>
</dbReference>
<keyword evidence="13" id="KW-0393">Immunoglobulin domain</keyword>
<evidence type="ECO:0000313" key="17">
    <source>
        <dbReference type="Proteomes" id="UP000053369"/>
    </source>
</evidence>
<evidence type="ECO:0000256" key="11">
    <source>
        <dbReference type="ARBA" id="ARBA00023180"/>
    </source>
</evidence>
<keyword evidence="10" id="KW-1015">Disulfide bond</keyword>
<evidence type="ECO:0000256" key="2">
    <source>
        <dbReference type="ARBA" id="ARBA00022475"/>
    </source>
</evidence>
<keyword evidence="9" id="KW-0564">Palmitate</keyword>
<dbReference type="InterPro" id="IPR036179">
    <property type="entry name" value="Ig-like_dom_sf"/>
</dbReference>
<keyword evidence="12" id="KW-0449">Lipoprotein</keyword>
<evidence type="ECO:0000256" key="10">
    <source>
        <dbReference type="ARBA" id="ARBA00023157"/>
    </source>
</evidence>